<dbReference type="AlphaFoldDB" id="A0A512MEJ6"/>
<keyword evidence="2" id="KW-1185">Reference proteome</keyword>
<gene>
    <name evidence="1" type="ORF">BGE01nite_44190</name>
</gene>
<organism evidence="1 2">
    <name type="scientific">Brevifollis gellanilyticus</name>
    <dbReference type="NCBI Taxonomy" id="748831"/>
    <lineage>
        <taxon>Bacteria</taxon>
        <taxon>Pseudomonadati</taxon>
        <taxon>Verrucomicrobiota</taxon>
        <taxon>Verrucomicrobiia</taxon>
        <taxon>Verrucomicrobiales</taxon>
        <taxon>Verrucomicrobiaceae</taxon>
    </lineage>
</organism>
<sequence length="293" mass="33452">MAGLAFVLAGSAFAQQSSELPDAATYTLDPIVVIGRPGWLEEENLVGEYKRPEWTTRRRFGTTRVYVQYEPWEVAVEQWWRVRTYNDGHPKHLFMEELAIGLPHRMQLDIYYDWAHESSRTVNKDVAVELRWALADWDVIPLNPTLYIEYKATDGNYGSDVWEAKILLGDDITPRLHWAFNAVYEREVSRGRANEFALTQGISYTIIDQVLSAGLEMQYKYENEQGERQNGVRKFQIGPSVQINPNRNSWINLVCLFGCNHESPAVEGFVVIGHNFGRAAGGRSLSRPTAAPR</sequence>
<evidence type="ECO:0000313" key="1">
    <source>
        <dbReference type="EMBL" id="GEP45128.1"/>
    </source>
</evidence>
<proteinExistence type="predicted"/>
<accession>A0A512MEJ6</accession>
<dbReference type="EMBL" id="BKAG01000042">
    <property type="protein sequence ID" value="GEP45128.1"/>
    <property type="molecule type" value="Genomic_DNA"/>
</dbReference>
<protein>
    <submittedName>
        <fullName evidence="1">Uncharacterized protein</fullName>
    </submittedName>
</protein>
<comment type="caution">
    <text evidence="1">The sequence shown here is derived from an EMBL/GenBank/DDBJ whole genome shotgun (WGS) entry which is preliminary data.</text>
</comment>
<dbReference type="Proteomes" id="UP000321577">
    <property type="component" value="Unassembled WGS sequence"/>
</dbReference>
<name>A0A512MEJ6_9BACT</name>
<reference evidence="1 2" key="1">
    <citation type="submission" date="2019-07" db="EMBL/GenBank/DDBJ databases">
        <title>Whole genome shotgun sequence of Brevifollis gellanilyticus NBRC 108608.</title>
        <authorList>
            <person name="Hosoyama A."/>
            <person name="Uohara A."/>
            <person name="Ohji S."/>
            <person name="Ichikawa N."/>
        </authorList>
    </citation>
    <scope>NUCLEOTIDE SEQUENCE [LARGE SCALE GENOMIC DNA]</scope>
    <source>
        <strain evidence="1 2">NBRC 108608</strain>
    </source>
</reference>
<evidence type="ECO:0000313" key="2">
    <source>
        <dbReference type="Proteomes" id="UP000321577"/>
    </source>
</evidence>